<dbReference type="EMBL" id="MW533246">
    <property type="protein sequence ID" value="QWB49558.1"/>
    <property type="molecule type" value="mRNA"/>
</dbReference>
<name>A0A8E8AUW7_9ROSI</name>
<keyword evidence="4" id="KW-0804">Transcription</keyword>
<sequence length="190" mass="20881">MDGSAAMLEFPPNSNLLGDSPLKLDDSQPENTTVYDSLCDCDAFTLVWPPSYSPVTTFRAAGPSGPAQPLAATSNTSPQTTYPESNVSGRGKHYRGVRRRPWGKFAAEIRDPKKNGARVWLGTYETAQEAALAYDRAAFKMRGSKALLNFPHLIGSNEPEPVRVKRRRERETAAAQLEKWLLADEKEVGG</sequence>
<dbReference type="Pfam" id="PF00847">
    <property type="entry name" value="AP2"/>
    <property type="match status" value="1"/>
</dbReference>
<gene>
    <name evidence="9" type="primary">AsERF1</name>
</gene>
<dbReference type="PANTHER" id="PTHR31190">
    <property type="entry name" value="DNA-BINDING DOMAIN"/>
    <property type="match status" value="1"/>
</dbReference>
<dbReference type="GO" id="GO:0005634">
    <property type="term" value="C:nucleus"/>
    <property type="evidence" value="ECO:0007669"/>
    <property type="project" value="UniProtKB-SubCell"/>
</dbReference>
<dbReference type="InterPro" id="IPR044808">
    <property type="entry name" value="ERF_plant"/>
</dbReference>
<keyword evidence="3" id="KW-0238">DNA-binding</keyword>
<evidence type="ECO:0000256" key="6">
    <source>
        <dbReference type="ARBA" id="ARBA00024343"/>
    </source>
</evidence>
<dbReference type="GO" id="GO:0003700">
    <property type="term" value="F:DNA-binding transcription factor activity"/>
    <property type="evidence" value="ECO:0007669"/>
    <property type="project" value="InterPro"/>
</dbReference>
<dbReference type="AlphaFoldDB" id="A0A8E8AUW7"/>
<feature type="region of interest" description="Disordered" evidence="7">
    <location>
        <begin position="1"/>
        <end position="29"/>
    </location>
</feature>
<evidence type="ECO:0000256" key="2">
    <source>
        <dbReference type="ARBA" id="ARBA00023015"/>
    </source>
</evidence>
<proteinExistence type="evidence at transcript level"/>
<evidence type="ECO:0000313" key="9">
    <source>
        <dbReference type="EMBL" id="QWB49558.1"/>
    </source>
</evidence>
<feature type="region of interest" description="Disordered" evidence="7">
    <location>
        <begin position="59"/>
        <end position="94"/>
    </location>
</feature>
<keyword evidence="2" id="KW-0805">Transcription regulation</keyword>
<keyword evidence="5" id="KW-0539">Nucleus</keyword>
<evidence type="ECO:0000256" key="4">
    <source>
        <dbReference type="ARBA" id="ARBA00023163"/>
    </source>
</evidence>
<evidence type="ECO:0000256" key="1">
    <source>
        <dbReference type="ARBA" id="ARBA00004123"/>
    </source>
</evidence>
<dbReference type="CDD" id="cd00018">
    <property type="entry name" value="AP2"/>
    <property type="match status" value="1"/>
</dbReference>
<dbReference type="InterPro" id="IPR001471">
    <property type="entry name" value="AP2/ERF_dom"/>
</dbReference>
<reference evidence="9" key="1">
    <citation type="submission" date="2021-01" db="EMBL/GenBank/DDBJ databases">
        <title>Identification and expression analysis of ethylene response factor genes in Aquilaria sinensis.</title>
        <authorList>
            <person name="Li R."/>
            <person name="Zhu J."/>
            <person name="Mei W."/>
            <person name="Peng S."/>
        </authorList>
    </citation>
    <scope>NUCLEOTIDE SEQUENCE</scope>
</reference>
<evidence type="ECO:0000256" key="5">
    <source>
        <dbReference type="ARBA" id="ARBA00023242"/>
    </source>
</evidence>
<evidence type="ECO:0000259" key="8">
    <source>
        <dbReference type="PROSITE" id="PS51032"/>
    </source>
</evidence>
<dbReference type="GO" id="GO:0003677">
    <property type="term" value="F:DNA binding"/>
    <property type="evidence" value="ECO:0007669"/>
    <property type="project" value="UniProtKB-KW"/>
</dbReference>
<comment type="similarity">
    <text evidence="6">Belongs to the AP2/ERF transcription factor family. ERF subfamily.</text>
</comment>
<accession>A0A8E8AUW7</accession>
<dbReference type="SMART" id="SM00380">
    <property type="entry name" value="AP2"/>
    <property type="match status" value="1"/>
</dbReference>
<dbReference type="GO" id="GO:0009873">
    <property type="term" value="P:ethylene-activated signaling pathway"/>
    <property type="evidence" value="ECO:0007669"/>
    <property type="project" value="InterPro"/>
</dbReference>
<evidence type="ECO:0000256" key="3">
    <source>
        <dbReference type="ARBA" id="ARBA00023125"/>
    </source>
</evidence>
<evidence type="ECO:0000256" key="7">
    <source>
        <dbReference type="SAM" id="MobiDB-lite"/>
    </source>
</evidence>
<feature type="domain" description="AP2/ERF" evidence="8">
    <location>
        <begin position="93"/>
        <end position="151"/>
    </location>
</feature>
<feature type="compositionally biased region" description="Polar residues" evidence="7">
    <location>
        <begin position="71"/>
        <end position="88"/>
    </location>
</feature>
<dbReference type="FunFam" id="3.30.730.10:FF:000001">
    <property type="entry name" value="Ethylene-responsive transcription factor 2"/>
    <property type="match status" value="1"/>
</dbReference>
<dbReference type="PROSITE" id="PS51032">
    <property type="entry name" value="AP2_ERF"/>
    <property type="match status" value="1"/>
</dbReference>
<comment type="subcellular location">
    <subcellularLocation>
        <location evidence="1">Nucleus</location>
    </subcellularLocation>
</comment>
<protein>
    <submittedName>
        <fullName evidence="9">Ethylene-responsive transcription factor</fullName>
    </submittedName>
</protein>
<organism evidence="9">
    <name type="scientific">Aquilaria sinensis</name>
    <dbReference type="NCBI Taxonomy" id="210372"/>
    <lineage>
        <taxon>Eukaryota</taxon>
        <taxon>Viridiplantae</taxon>
        <taxon>Streptophyta</taxon>
        <taxon>Embryophyta</taxon>
        <taxon>Tracheophyta</taxon>
        <taxon>Spermatophyta</taxon>
        <taxon>Magnoliopsida</taxon>
        <taxon>eudicotyledons</taxon>
        <taxon>Gunneridae</taxon>
        <taxon>Pentapetalae</taxon>
        <taxon>rosids</taxon>
        <taxon>malvids</taxon>
        <taxon>Malvales</taxon>
        <taxon>Thymelaeaceae</taxon>
        <taxon>Aquilaria</taxon>
    </lineage>
</organism>
<dbReference type="PANTHER" id="PTHR31190:SF287">
    <property type="entry name" value="DEVELOPMENT RELATED ERF PROTEIN"/>
    <property type="match status" value="1"/>
</dbReference>